<dbReference type="STRING" id="1003195.SCATT_25600"/>
<dbReference type="AlphaFoldDB" id="F8K1K8"/>
<dbReference type="KEGG" id="scy:SCATT_25600"/>
<dbReference type="OrthoDB" id="4350303at2"/>
<dbReference type="HOGENOM" id="CLU_038934_0_0_11"/>
<keyword evidence="3" id="KW-1185">Reference proteome</keyword>
<dbReference type="eggNOG" id="COG5607">
    <property type="taxonomic scope" value="Bacteria"/>
</dbReference>
<dbReference type="EMBL" id="CP003219">
    <property type="protein sequence ID" value="AEW94931.1"/>
    <property type="molecule type" value="Genomic_DNA"/>
</dbReference>
<dbReference type="Pfam" id="PF05235">
    <property type="entry name" value="CHAD"/>
    <property type="match status" value="1"/>
</dbReference>
<accession>F8K1K8</accession>
<evidence type="ECO:0000259" key="1">
    <source>
        <dbReference type="PROSITE" id="PS51708"/>
    </source>
</evidence>
<protein>
    <recommendedName>
        <fullName evidence="1">CHAD domain-containing protein</fullName>
    </recommendedName>
</protein>
<accession>G8WWP4</accession>
<dbReference type="InterPro" id="IPR038186">
    <property type="entry name" value="CHAD_dom_sf"/>
</dbReference>
<proteinExistence type="predicted"/>
<dbReference type="RefSeq" id="WP_014143313.1">
    <property type="nucleotide sequence ID" value="NC_016111.1"/>
</dbReference>
<dbReference type="Proteomes" id="UP000007842">
    <property type="component" value="Chromosome"/>
</dbReference>
<dbReference type="PATRIC" id="fig|1003195.11.peg.4072"/>
<feature type="domain" description="CHAD" evidence="1">
    <location>
        <begin position="12"/>
        <end position="330"/>
    </location>
</feature>
<organism evidence="2 3">
    <name type="scientific">Streptantibioticus cattleyicolor (strain ATCC 35852 / DSM 46488 / JCM 4925 / NBRC 14057 / NRRL 8057)</name>
    <name type="common">Streptomyces cattleya</name>
    <dbReference type="NCBI Taxonomy" id="1003195"/>
    <lineage>
        <taxon>Bacteria</taxon>
        <taxon>Bacillati</taxon>
        <taxon>Actinomycetota</taxon>
        <taxon>Actinomycetes</taxon>
        <taxon>Kitasatosporales</taxon>
        <taxon>Streptomycetaceae</taxon>
        <taxon>Streptantibioticus</taxon>
    </lineage>
</organism>
<sequence>MAQRHPDSARLPAPPETTAGGVLAGHLGDHAAEFLRALRLRGEDEQAAIALLRGSARRISAALHTYEALVDPGWAETLRGELRWLSTLLAREHRYGGQLARLTAALHRLADGDAADPAAGRGPVAVGAARAGALLERQLTLARTRAHSATLQAFGSARFHAVADHVALLASELPLVPAAGGPAGPVLLPLAERAHQRLTEAAAALPLSAAGRAYNAHATHGALADPAAADQQDAPWHRVRAQARLCRYALEVVDPLLPGAPEANRLHAAWRALERHREAADAASAAATAARTPRITPATAYALGVLHADQRAEVEAARHAFGRIWQSVAVPFPEAVTAP</sequence>
<evidence type="ECO:0000313" key="3">
    <source>
        <dbReference type="Proteomes" id="UP000007842"/>
    </source>
</evidence>
<dbReference type="SMART" id="SM00880">
    <property type="entry name" value="CHAD"/>
    <property type="match status" value="1"/>
</dbReference>
<dbReference type="Gene3D" id="1.40.20.10">
    <property type="entry name" value="CHAD domain"/>
    <property type="match status" value="1"/>
</dbReference>
<gene>
    <name evidence="2" type="ordered locus">SCATT_25600</name>
</gene>
<dbReference type="PROSITE" id="PS51708">
    <property type="entry name" value="CHAD"/>
    <property type="match status" value="1"/>
</dbReference>
<evidence type="ECO:0000313" key="2">
    <source>
        <dbReference type="EMBL" id="AEW94931.1"/>
    </source>
</evidence>
<name>F8K1K8_STREN</name>
<dbReference type="InterPro" id="IPR007899">
    <property type="entry name" value="CHAD_dom"/>
</dbReference>
<dbReference type="KEGG" id="sct:SCAT_2570"/>
<reference evidence="3" key="1">
    <citation type="submission" date="2011-12" db="EMBL/GenBank/DDBJ databases">
        <title>Complete genome sequence of Streptomyces cattleya strain DSM 46488.</title>
        <authorList>
            <person name="Ou H.-Y."/>
            <person name="Li P."/>
            <person name="Zhao C."/>
            <person name="O'Hagan D."/>
            <person name="Deng Z."/>
        </authorList>
    </citation>
    <scope>NUCLEOTIDE SEQUENCE [LARGE SCALE GENOMIC DNA]</scope>
    <source>
        <strain evidence="3">ATCC 35852 / DSM 46488 / JCM 4925 / NBRC 14057 / NRRL 8057</strain>
    </source>
</reference>